<dbReference type="RefSeq" id="WP_380018601.1">
    <property type="nucleotide sequence ID" value="NZ_JBHSHD010000002.1"/>
</dbReference>
<proteinExistence type="predicted"/>
<dbReference type="Proteomes" id="UP001595886">
    <property type="component" value="Unassembled WGS sequence"/>
</dbReference>
<dbReference type="EMBL" id="JBHSHD010000002">
    <property type="protein sequence ID" value="MFC4818866.1"/>
    <property type="molecule type" value="Genomic_DNA"/>
</dbReference>
<keyword evidence="2" id="KW-1185">Reference proteome</keyword>
<gene>
    <name evidence="1" type="ORF">ACFO6Q_00940</name>
</gene>
<protein>
    <submittedName>
        <fullName evidence="1">Uncharacterized protein</fullName>
    </submittedName>
</protein>
<evidence type="ECO:0000313" key="2">
    <source>
        <dbReference type="Proteomes" id="UP001595886"/>
    </source>
</evidence>
<evidence type="ECO:0000313" key="1">
    <source>
        <dbReference type="EMBL" id="MFC4818866.1"/>
    </source>
</evidence>
<reference evidence="2" key="1">
    <citation type="journal article" date="2019" name="Int. J. Syst. Evol. Microbiol.">
        <title>The Global Catalogue of Microorganisms (GCM) 10K type strain sequencing project: providing services to taxonomists for standard genome sequencing and annotation.</title>
        <authorList>
            <consortium name="The Broad Institute Genomics Platform"/>
            <consortium name="The Broad Institute Genome Sequencing Center for Infectious Disease"/>
            <person name="Wu L."/>
            <person name="Ma J."/>
        </authorList>
    </citation>
    <scope>NUCLEOTIDE SEQUENCE [LARGE SCALE GENOMIC DNA]</scope>
    <source>
        <strain evidence="2">CCUG 30340</strain>
    </source>
</reference>
<accession>A0ABV9QPV2</accession>
<name>A0ABV9QPV2_9GAMM</name>
<sequence>MRRILFSCLAATTAAAAQPRYAEDVPKDTGYAVVLEMVPDDAGWVRFCNLHSVRERSPDGAATDLTPNGTYVADACRKLSTKKWKIERDAAGEVKAVFYFCRYLESSPERAYCERRFGD</sequence>
<comment type="caution">
    <text evidence="1">The sequence shown here is derived from an EMBL/GenBank/DDBJ whole genome shotgun (WGS) entry which is preliminary data.</text>
</comment>
<organism evidence="1 2">
    <name type="scientific">Dokdonella ginsengisoli</name>
    <dbReference type="NCBI Taxonomy" id="363846"/>
    <lineage>
        <taxon>Bacteria</taxon>
        <taxon>Pseudomonadati</taxon>
        <taxon>Pseudomonadota</taxon>
        <taxon>Gammaproteobacteria</taxon>
        <taxon>Lysobacterales</taxon>
        <taxon>Rhodanobacteraceae</taxon>
        <taxon>Dokdonella</taxon>
    </lineage>
</organism>